<dbReference type="Proteomes" id="UP000887009">
    <property type="component" value="Unassembled WGS sequence"/>
</dbReference>
<organism evidence="1 2">
    <name type="scientific">Aeromonas caviae</name>
    <name type="common">Aeromonas punctata</name>
    <dbReference type="NCBI Taxonomy" id="648"/>
    <lineage>
        <taxon>Bacteria</taxon>
        <taxon>Pseudomonadati</taxon>
        <taxon>Pseudomonadota</taxon>
        <taxon>Gammaproteobacteria</taxon>
        <taxon>Aeromonadales</taxon>
        <taxon>Aeromonadaceae</taxon>
        <taxon>Aeromonas</taxon>
    </lineage>
</organism>
<dbReference type="Pfam" id="PF05711">
    <property type="entry name" value="TylF"/>
    <property type="match status" value="1"/>
</dbReference>
<dbReference type="InterPro" id="IPR029063">
    <property type="entry name" value="SAM-dependent_MTases_sf"/>
</dbReference>
<evidence type="ECO:0000313" key="1">
    <source>
        <dbReference type="EMBL" id="GJA56765.1"/>
    </source>
</evidence>
<protein>
    <submittedName>
        <fullName evidence="1">Uncharacterized protein</fullName>
    </submittedName>
</protein>
<evidence type="ECO:0000313" key="2">
    <source>
        <dbReference type="Proteomes" id="UP000887009"/>
    </source>
</evidence>
<dbReference type="InterPro" id="IPR008884">
    <property type="entry name" value="TylF_MeTrfase"/>
</dbReference>
<comment type="caution">
    <text evidence="1">The sequence shown here is derived from an EMBL/GenBank/DDBJ whole genome shotgun (WGS) entry which is preliminary data.</text>
</comment>
<accession>A0AAI9KXH9</accession>
<name>A0AAI9KXH9_AERCA</name>
<dbReference type="RefSeq" id="WP_201873217.1">
    <property type="nucleotide sequence ID" value="NZ_BPNL01000094.1"/>
</dbReference>
<dbReference type="EMBL" id="BPNL01000094">
    <property type="protein sequence ID" value="GJA56765.1"/>
    <property type="molecule type" value="Genomic_DNA"/>
</dbReference>
<gene>
    <name evidence="1" type="ORF">KAM348_41880</name>
</gene>
<dbReference type="Gene3D" id="3.40.50.150">
    <property type="entry name" value="Vaccinia Virus protein VP39"/>
    <property type="match status" value="1"/>
</dbReference>
<sequence>MFTSNFSAIKLKSPFGAFAPGIHQPSDGGFIIIDDYNLPGCKLAVDEFREKNGISKPLQIADEVAGVFFWIK</sequence>
<dbReference type="AlphaFoldDB" id="A0AAI9KXH9"/>
<reference evidence="1" key="1">
    <citation type="submission" date="2021-07" db="EMBL/GenBank/DDBJ databases">
        <title>Draft genome sequence of carbapenem-resistant Aeromonas spp. in Japan.</title>
        <authorList>
            <person name="Maehana S."/>
            <person name="Suzuki M."/>
            <person name="Kitasato H."/>
        </authorList>
    </citation>
    <scope>NUCLEOTIDE SEQUENCE</scope>
    <source>
        <strain evidence="1">KAM348</strain>
    </source>
</reference>
<proteinExistence type="predicted"/>